<comment type="caution">
    <text evidence="3">The sequence shown here is derived from an EMBL/GenBank/DDBJ whole genome shotgun (WGS) entry which is preliminary data.</text>
</comment>
<keyword evidence="2" id="KW-0812">Transmembrane</keyword>
<evidence type="ECO:0000256" key="1">
    <source>
        <dbReference type="SAM" id="MobiDB-lite"/>
    </source>
</evidence>
<protein>
    <recommendedName>
        <fullName evidence="5">Transmembrane protein</fullName>
    </recommendedName>
</protein>
<feature type="compositionally biased region" description="Basic and acidic residues" evidence="1">
    <location>
        <begin position="87"/>
        <end position="99"/>
    </location>
</feature>
<gene>
    <name evidence="3" type="ORF">CYMTET_18135</name>
</gene>
<evidence type="ECO:0008006" key="5">
    <source>
        <dbReference type="Google" id="ProtNLM"/>
    </source>
</evidence>
<name>A0AAE0L6K9_9CHLO</name>
<keyword evidence="2" id="KW-1133">Transmembrane helix</keyword>
<reference evidence="3 4" key="1">
    <citation type="journal article" date="2015" name="Genome Biol. Evol.">
        <title>Comparative Genomics of a Bacterivorous Green Alga Reveals Evolutionary Causalities and Consequences of Phago-Mixotrophic Mode of Nutrition.</title>
        <authorList>
            <person name="Burns J.A."/>
            <person name="Paasch A."/>
            <person name="Narechania A."/>
            <person name="Kim E."/>
        </authorList>
    </citation>
    <scope>NUCLEOTIDE SEQUENCE [LARGE SCALE GENOMIC DNA]</scope>
    <source>
        <strain evidence="3 4">PLY_AMNH</strain>
    </source>
</reference>
<feature type="transmembrane region" description="Helical" evidence="2">
    <location>
        <begin position="484"/>
        <end position="503"/>
    </location>
</feature>
<dbReference type="EMBL" id="LGRX02008348">
    <property type="protein sequence ID" value="KAK3273635.1"/>
    <property type="molecule type" value="Genomic_DNA"/>
</dbReference>
<dbReference type="AlphaFoldDB" id="A0AAE0L6K9"/>
<feature type="transmembrane region" description="Helical" evidence="2">
    <location>
        <begin position="393"/>
        <end position="411"/>
    </location>
</feature>
<feature type="transmembrane region" description="Helical" evidence="2">
    <location>
        <begin position="233"/>
        <end position="253"/>
    </location>
</feature>
<keyword evidence="4" id="KW-1185">Reference proteome</keyword>
<evidence type="ECO:0000313" key="4">
    <source>
        <dbReference type="Proteomes" id="UP001190700"/>
    </source>
</evidence>
<feature type="transmembrane region" description="Helical" evidence="2">
    <location>
        <begin position="431"/>
        <end position="452"/>
    </location>
</feature>
<accession>A0AAE0L6K9</accession>
<evidence type="ECO:0000256" key="2">
    <source>
        <dbReference type="SAM" id="Phobius"/>
    </source>
</evidence>
<organism evidence="3 4">
    <name type="scientific">Cymbomonas tetramitiformis</name>
    <dbReference type="NCBI Taxonomy" id="36881"/>
    <lineage>
        <taxon>Eukaryota</taxon>
        <taxon>Viridiplantae</taxon>
        <taxon>Chlorophyta</taxon>
        <taxon>Pyramimonadophyceae</taxon>
        <taxon>Pyramimonadales</taxon>
        <taxon>Pyramimonadaceae</taxon>
        <taxon>Cymbomonas</taxon>
    </lineage>
</organism>
<feature type="region of interest" description="Disordered" evidence="1">
    <location>
        <begin position="84"/>
        <end position="116"/>
    </location>
</feature>
<dbReference type="Proteomes" id="UP001190700">
    <property type="component" value="Unassembled WGS sequence"/>
</dbReference>
<keyword evidence="2" id="KW-0472">Membrane</keyword>
<feature type="region of interest" description="Disordered" evidence="1">
    <location>
        <begin position="141"/>
        <end position="189"/>
    </location>
</feature>
<feature type="transmembrane region" description="Helical" evidence="2">
    <location>
        <begin position="523"/>
        <end position="547"/>
    </location>
</feature>
<sequence length="584" mass="63852">MSRKQGTSHIVREEGHVLQGRCAARPSVEEQRHRVSFNPAFEVALNSLSSSMEAPLDLSKPSLKARGLSDTSYSSTISALELTESMKGTDKRRGSKDMESSLGNGSAYAPPAPFDQASASAPARVATSVTAFTVLGRQFQETSTSSGGATAPVRGSTASSENPLRCSSALPAGSEEEEQKEEEAAVAPQFDQLVSRRRGSAAGIVHQDGGTYSVHVWCLVRASEPQCKLSVSAAFMFLSAIIILFQILVMYLVMEESSHPRCIENEQCLEGEWCAPFLKSSEYTLDPGVCDDCFKAYRLYDGEDKDTERSKAAGLAWLESAVSYCNETDSMPYDCDHLVKSLRRVNVGTIFMLCTVSLLTYYPIIQDVEQALEEKSLLPVRLSQITSKLQRRVIRGFAMVVTWARLYFLPPSTVMATVSLLLSESLTARNILLNGLTVGFIFLMDDFIVLGFTPQALKQLGKSLAASKSRLDLFSKRTTGKRTIRMYVGVLCVSLTVFVLEMEDLILLFGNDTNSGTTACSDIVNVVFLSNLYFTLSAAVVLTAVTYCFTTHASSPWQVAFDGVFMPGLIWLISFQAKQATLSQ</sequence>
<evidence type="ECO:0000313" key="3">
    <source>
        <dbReference type="EMBL" id="KAK3273635.1"/>
    </source>
</evidence>
<proteinExistence type="predicted"/>